<comment type="caution">
    <text evidence="7">The sequence shown here is derived from an EMBL/GenBank/DDBJ whole genome shotgun (WGS) entry which is preliminary data.</text>
</comment>
<evidence type="ECO:0000256" key="1">
    <source>
        <dbReference type="ARBA" id="ARBA00003343"/>
    </source>
</evidence>
<dbReference type="Gene3D" id="3.20.170.30">
    <property type="match status" value="1"/>
</dbReference>
<dbReference type="InterPro" id="IPR042081">
    <property type="entry name" value="RNA_2'-PTrans_C"/>
</dbReference>
<comment type="catalytic activity">
    <reaction evidence="6">
        <text>2'-phospho-[ligated tRNA] + NAD(+) = mature tRNA + ADP-alpha-D-ribose 1'',2''-cyclic phosphate + nicotinamide</text>
        <dbReference type="Rhea" id="RHEA:23324"/>
        <dbReference type="Rhea" id="RHEA-COMP:11106"/>
        <dbReference type="Rhea" id="RHEA-COMP:11107"/>
        <dbReference type="ChEBI" id="CHEBI:17154"/>
        <dbReference type="ChEBI" id="CHEBI:57540"/>
        <dbReference type="ChEBI" id="CHEBI:76596"/>
        <dbReference type="ChEBI" id="CHEBI:82883"/>
        <dbReference type="ChEBI" id="CHEBI:85027"/>
        <dbReference type="EC" id="2.7.1.160"/>
    </reaction>
</comment>
<accession>A0A267ELN5</accession>
<dbReference type="GO" id="GO:0000215">
    <property type="term" value="F:tRNA 2'-phosphotransferase activity"/>
    <property type="evidence" value="ECO:0007669"/>
    <property type="project" value="UniProtKB-EC"/>
</dbReference>
<evidence type="ECO:0000256" key="3">
    <source>
        <dbReference type="ARBA" id="ARBA00012007"/>
    </source>
</evidence>
<evidence type="ECO:0000313" key="8">
    <source>
        <dbReference type="Proteomes" id="UP000215902"/>
    </source>
</evidence>
<evidence type="ECO:0000313" key="7">
    <source>
        <dbReference type="EMBL" id="PAA62391.1"/>
    </source>
</evidence>
<keyword evidence="5" id="KW-0520">NAD</keyword>
<keyword evidence="8" id="KW-1185">Reference proteome</keyword>
<comment type="function">
    <text evidence="1">Catalyzes the last step of tRNA splicing, the transfer of the splice junction 2'-phosphate from ligated tRNA to NAD to produce ADP-ribose 1''-2'' cyclic phosphate.</text>
</comment>
<dbReference type="OrthoDB" id="419694at2759"/>
<keyword evidence="4" id="KW-0808">Transferase</keyword>
<proteinExistence type="inferred from homology"/>
<evidence type="ECO:0000256" key="5">
    <source>
        <dbReference type="ARBA" id="ARBA00023027"/>
    </source>
</evidence>
<dbReference type="AlphaFoldDB" id="A0A267ELN5"/>
<dbReference type="InterPro" id="IPR002745">
    <property type="entry name" value="Ptrans_KptA/Tpt1"/>
</dbReference>
<feature type="non-terminal residue" evidence="7">
    <location>
        <position position="1"/>
    </location>
</feature>
<dbReference type="PANTHER" id="PTHR12684:SF2">
    <property type="entry name" value="TRNA 2'-PHOSPHOTRANSFERASE 1"/>
    <property type="match status" value="1"/>
</dbReference>
<name>A0A267ELN5_9PLAT</name>
<dbReference type="STRING" id="282301.A0A267ELN5"/>
<reference evidence="7 8" key="1">
    <citation type="submission" date="2017-06" db="EMBL/GenBank/DDBJ databases">
        <title>A platform for efficient transgenesis in Macrostomum lignano, a flatworm model organism for stem cell research.</title>
        <authorList>
            <person name="Berezikov E."/>
        </authorList>
    </citation>
    <scope>NUCLEOTIDE SEQUENCE [LARGE SCALE GENOMIC DNA]</scope>
    <source>
        <strain evidence="7">DV1</strain>
        <tissue evidence="7">Whole organism</tissue>
    </source>
</reference>
<dbReference type="Proteomes" id="UP000215902">
    <property type="component" value="Unassembled WGS sequence"/>
</dbReference>
<organism evidence="7 8">
    <name type="scientific">Macrostomum lignano</name>
    <dbReference type="NCBI Taxonomy" id="282301"/>
    <lineage>
        <taxon>Eukaryota</taxon>
        <taxon>Metazoa</taxon>
        <taxon>Spiralia</taxon>
        <taxon>Lophotrochozoa</taxon>
        <taxon>Platyhelminthes</taxon>
        <taxon>Rhabditophora</taxon>
        <taxon>Macrostomorpha</taxon>
        <taxon>Macrostomida</taxon>
        <taxon>Macrostomidae</taxon>
        <taxon>Macrostomum</taxon>
    </lineage>
</organism>
<evidence type="ECO:0000256" key="6">
    <source>
        <dbReference type="ARBA" id="ARBA00047949"/>
    </source>
</evidence>
<dbReference type="SUPFAM" id="SSF56399">
    <property type="entry name" value="ADP-ribosylation"/>
    <property type="match status" value="1"/>
</dbReference>
<evidence type="ECO:0000256" key="4">
    <source>
        <dbReference type="ARBA" id="ARBA00022679"/>
    </source>
</evidence>
<dbReference type="Gene3D" id="1.10.10.970">
    <property type="entry name" value="RNA 2'-phosphotransferase, Tpt1/KptA family, N-terminal domain"/>
    <property type="match status" value="1"/>
</dbReference>
<protein>
    <recommendedName>
        <fullName evidence="3">2'-phosphotransferase</fullName>
        <ecNumber evidence="3">2.7.1.160</ecNumber>
    </recommendedName>
</protein>
<dbReference type="PANTHER" id="PTHR12684">
    <property type="entry name" value="PUTATIVE PHOSPHOTRANSFERASE"/>
    <property type="match status" value="1"/>
</dbReference>
<dbReference type="EMBL" id="NIVC01001943">
    <property type="protein sequence ID" value="PAA62391.1"/>
    <property type="molecule type" value="Genomic_DNA"/>
</dbReference>
<gene>
    <name evidence="7" type="ORF">BOX15_Mlig018644g1</name>
</gene>
<evidence type="ECO:0000256" key="2">
    <source>
        <dbReference type="ARBA" id="ARBA00009836"/>
    </source>
</evidence>
<dbReference type="EC" id="2.7.1.160" evidence="3"/>
<dbReference type="InterPro" id="IPR042080">
    <property type="entry name" value="RNA_2'-PTrans_N"/>
</dbReference>
<sequence>FQFSLAGMSNSKEKDEDILKKLEWFFNGGYKETDIRMLPDNYFFIEEILKLDEFAGVSISEVHNAVHSDGKLRFSVRGAKIRLKPPELNKDRDVIISKKLAWILRHGAEKEGFKFADGGYLHLDEMLAHSEFADVNVDDIRRVIDANDKKRFELRSDPSTGRLQVRATQGHSMKVEGIEYTDVNLANAHQFPVVIHGTYLKNWRQISQEGLKTMGRTHIHFAPGEIGEDGVVSGMRGSAEILIYLDLEMALRDGIKFVLSKNKVILSEGDATGTIAPKYFKEVYQRRPRVLIQRRDE</sequence>
<dbReference type="Pfam" id="PF01885">
    <property type="entry name" value="PTS_2-RNA"/>
    <property type="match status" value="1"/>
</dbReference>
<comment type="similarity">
    <text evidence="2">Belongs to the KptA/TPT1 family.</text>
</comment>
<dbReference type="GO" id="GO:0006388">
    <property type="term" value="P:tRNA splicing, via endonucleolytic cleavage and ligation"/>
    <property type="evidence" value="ECO:0007669"/>
    <property type="project" value="TreeGrafter"/>
</dbReference>